<reference evidence="1" key="2">
    <citation type="journal article" date="2015" name="Fish Shellfish Immunol.">
        <title>Early steps in the European eel (Anguilla anguilla)-Vibrio vulnificus interaction in the gills: Role of the RtxA13 toxin.</title>
        <authorList>
            <person name="Callol A."/>
            <person name="Pajuelo D."/>
            <person name="Ebbesson L."/>
            <person name="Teles M."/>
            <person name="MacKenzie S."/>
            <person name="Amaro C."/>
        </authorList>
    </citation>
    <scope>NUCLEOTIDE SEQUENCE</scope>
</reference>
<organism evidence="1">
    <name type="scientific">Anguilla anguilla</name>
    <name type="common">European freshwater eel</name>
    <name type="synonym">Muraena anguilla</name>
    <dbReference type="NCBI Taxonomy" id="7936"/>
    <lineage>
        <taxon>Eukaryota</taxon>
        <taxon>Metazoa</taxon>
        <taxon>Chordata</taxon>
        <taxon>Craniata</taxon>
        <taxon>Vertebrata</taxon>
        <taxon>Euteleostomi</taxon>
        <taxon>Actinopterygii</taxon>
        <taxon>Neopterygii</taxon>
        <taxon>Teleostei</taxon>
        <taxon>Anguilliformes</taxon>
        <taxon>Anguillidae</taxon>
        <taxon>Anguilla</taxon>
    </lineage>
</organism>
<evidence type="ECO:0000313" key="1">
    <source>
        <dbReference type="EMBL" id="JAI00369.1"/>
    </source>
</evidence>
<dbReference type="EMBL" id="GBXM01008209">
    <property type="protein sequence ID" value="JAI00369.1"/>
    <property type="molecule type" value="Transcribed_RNA"/>
</dbReference>
<proteinExistence type="predicted"/>
<sequence length="80" mass="9044">MLFIISENRSKLDSSSSESSSQSFQLLKSTLSQLSFALSFVNLGHDFPDSDFRKQHKTDRSVRLCLDTFGSMTSKRSISF</sequence>
<accession>A0A0E9XFB9</accession>
<name>A0A0E9XFB9_ANGAN</name>
<reference evidence="1" key="1">
    <citation type="submission" date="2014-11" db="EMBL/GenBank/DDBJ databases">
        <authorList>
            <person name="Amaro Gonzalez C."/>
        </authorList>
    </citation>
    <scope>NUCLEOTIDE SEQUENCE</scope>
</reference>
<protein>
    <submittedName>
        <fullName evidence="1">Uncharacterized protein</fullName>
    </submittedName>
</protein>
<dbReference type="AlphaFoldDB" id="A0A0E9XFB9"/>